<comment type="caution">
    <text evidence="1">The sequence shown here is derived from an EMBL/GenBank/DDBJ whole genome shotgun (WGS) entry which is preliminary data.</text>
</comment>
<evidence type="ECO:0000313" key="1">
    <source>
        <dbReference type="EMBL" id="KAJ1933014.1"/>
    </source>
</evidence>
<keyword evidence="2" id="KW-1185">Reference proteome</keyword>
<protein>
    <submittedName>
        <fullName evidence="1">Uncharacterized protein</fullName>
    </submittedName>
</protein>
<feature type="non-terminal residue" evidence="1">
    <location>
        <position position="1"/>
    </location>
</feature>
<organism evidence="1 2">
    <name type="scientific">Linderina macrospora</name>
    <dbReference type="NCBI Taxonomy" id="4868"/>
    <lineage>
        <taxon>Eukaryota</taxon>
        <taxon>Fungi</taxon>
        <taxon>Fungi incertae sedis</taxon>
        <taxon>Zoopagomycota</taxon>
        <taxon>Kickxellomycotina</taxon>
        <taxon>Kickxellomycetes</taxon>
        <taxon>Kickxellales</taxon>
        <taxon>Kickxellaceae</taxon>
        <taxon>Linderina</taxon>
    </lineage>
</organism>
<dbReference type="EMBL" id="JANBPW010005260">
    <property type="protein sequence ID" value="KAJ1933014.1"/>
    <property type="molecule type" value="Genomic_DNA"/>
</dbReference>
<evidence type="ECO:0000313" key="2">
    <source>
        <dbReference type="Proteomes" id="UP001150603"/>
    </source>
</evidence>
<reference evidence="1" key="1">
    <citation type="submission" date="2022-07" db="EMBL/GenBank/DDBJ databases">
        <title>Phylogenomic reconstructions and comparative analyses of Kickxellomycotina fungi.</title>
        <authorList>
            <person name="Reynolds N.K."/>
            <person name="Stajich J.E."/>
            <person name="Barry K."/>
            <person name="Grigoriev I.V."/>
            <person name="Crous P."/>
            <person name="Smith M.E."/>
        </authorList>
    </citation>
    <scope>NUCLEOTIDE SEQUENCE</scope>
    <source>
        <strain evidence="1">NRRL 5244</strain>
    </source>
</reference>
<accession>A0ACC1J0H5</accession>
<gene>
    <name evidence="1" type="ORF">FBU59_006175</name>
</gene>
<proteinExistence type="predicted"/>
<dbReference type="Proteomes" id="UP001150603">
    <property type="component" value="Unassembled WGS sequence"/>
</dbReference>
<sequence>LPGSLLDKFSQIGHATMTDTFQLAPSSPQPGLPNHRTRTDSPISHFLTVDLPKDYSHTLPHEHNGETKTSINTTLAQAHARNTLSIHSKTSPPDGLHHPLLKLHRRSKPSIAPSSAPLAKLHIMVYDAYHFIKHAQANPQCFDFNPAAVNQTCGDEPLSCFDRVWMDDTNLNTAVHYWMARDLNVRLRMWHFRITHGSLETAMKNSTRLKEIEEEMLGYACPMRPAPVEF</sequence>
<name>A0ACC1J0H5_9FUNG</name>